<evidence type="ECO:0000256" key="1">
    <source>
        <dbReference type="SAM" id="MobiDB-lite"/>
    </source>
</evidence>
<dbReference type="AlphaFoldDB" id="Q0RH58"/>
<gene>
    <name evidence="2" type="ordered locus">FRAAL4533</name>
</gene>
<proteinExistence type="predicted"/>
<organism evidence="2 3">
    <name type="scientific">Frankia alni (strain DSM 45986 / CECT 9034 / ACN14a)</name>
    <dbReference type="NCBI Taxonomy" id="326424"/>
    <lineage>
        <taxon>Bacteria</taxon>
        <taxon>Bacillati</taxon>
        <taxon>Actinomycetota</taxon>
        <taxon>Actinomycetes</taxon>
        <taxon>Frankiales</taxon>
        <taxon>Frankiaceae</taxon>
        <taxon>Frankia</taxon>
    </lineage>
</organism>
<evidence type="ECO:0000313" key="2">
    <source>
        <dbReference type="EMBL" id="CAJ63175.1"/>
    </source>
</evidence>
<evidence type="ECO:0000313" key="3">
    <source>
        <dbReference type="Proteomes" id="UP000000657"/>
    </source>
</evidence>
<feature type="region of interest" description="Disordered" evidence="1">
    <location>
        <begin position="40"/>
        <end position="68"/>
    </location>
</feature>
<dbReference type="KEGG" id="fal:FRAAL4533"/>
<reference evidence="2 3" key="1">
    <citation type="journal article" date="2007" name="Genome Res.">
        <title>Genome characteristics of facultatively symbiotic Frankia sp. strains reflect host range and host plant biogeography.</title>
        <authorList>
            <person name="Normand P."/>
            <person name="Lapierre P."/>
            <person name="Tisa L.S."/>
            <person name="Gogarten J.P."/>
            <person name="Alloisio N."/>
            <person name="Bagnarol E."/>
            <person name="Bassi C.A."/>
            <person name="Berry A.M."/>
            <person name="Bickhart D.M."/>
            <person name="Choisne N."/>
            <person name="Couloux A."/>
            <person name="Cournoyer B."/>
            <person name="Cruveiller S."/>
            <person name="Daubin V."/>
            <person name="Demange N."/>
            <person name="Francino M.P."/>
            <person name="Goltsman E."/>
            <person name="Huang Y."/>
            <person name="Kopp O.R."/>
            <person name="Labarre L."/>
            <person name="Lapidus A."/>
            <person name="Lavire C."/>
            <person name="Marechal J."/>
            <person name="Martinez M."/>
            <person name="Mastronunzio J.E."/>
            <person name="Mullin B.C."/>
            <person name="Niemann J."/>
            <person name="Pujic P."/>
            <person name="Rawnsley T."/>
            <person name="Rouy Z."/>
            <person name="Schenowitz C."/>
            <person name="Sellstedt A."/>
            <person name="Tavares F."/>
            <person name="Tomkins J.P."/>
            <person name="Vallenet D."/>
            <person name="Valverde C."/>
            <person name="Wall L.G."/>
            <person name="Wang Y."/>
            <person name="Medigue C."/>
            <person name="Benson D.R."/>
        </authorList>
    </citation>
    <scope>NUCLEOTIDE SEQUENCE [LARGE SCALE GENOMIC DNA]</scope>
    <source>
        <strain evidence="3">DSM 45986 / CECT 9034 / ACN14a</strain>
    </source>
</reference>
<keyword evidence="3" id="KW-1185">Reference proteome</keyword>
<accession>Q0RH58</accession>
<dbReference type="Proteomes" id="UP000000657">
    <property type="component" value="Chromosome"/>
</dbReference>
<sequence>MAVPDRGGCDPQWGDVRFGGFGVMTATATSGTMNEVKGIRGEQRGSVGGRAGDVPHLTGSRALTPRGGWREGAHRIRGFGVCRGGGR</sequence>
<dbReference type="EMBL" id="CT573213">
    <property type="protein sequence ID" value="CAJ63175.1"/>
    <property type="molecule type" value="Genomic_DNA"/>
</dbReference>
<name>Q0RH58_FRAAA</name>
<dbReference type="HOGENOM" id="CLU_2478820_0_0_11"/>
<protein>
    <submittedName>
        <fullName evidence="2">Uncharacterized protein</fullName>
    </submittedName>
</protein>